<evidence type="ECO:0000313" key="9">
    <source>
        <dbReference type="Proteomes" id="UP000694397"/>
    </source>
</evidence>
<evidence type="ECO:0000259" key="6">
    <source>
        <dbReference type="PROSITE" id="PS50158"/>
    </source>
</evidence>
<dbReference type="PANTHER" id="PTHR37984">
    <property type="entry name" value="PROTEIN CBG26694"/>
    <property type="match status" value="1"/>
</dbReference>
<name>A0A8C9TFI9_SCLFO</name>
<dbReference type="InterPro" id="IPR036875">
    <property type="entry name" value="Znf_CCHC_sf"/>
</dbReference>
<evidence type="ECO:0000256" key="5">
    <source>
        <dbReference type="SAM" id="MobiDB-lite"/>
    </source>
</evidence>
<feature type="domain" description="Reverse transcriptase" evidence="7">
    <location>
        <begin position="463"/>
        <end position="641"/>
    </location>
</feature>
<dbReference type="InterPro" id="IPR001878">
    <property type="entry name" value="Znf_CCHC"/>
</dbReference>
<dbReference type="InterPro" id="IPR000477">
    <property type="entry name" value="RT_dom"/>
</dbReference>
<organism evidence="8 9">
    <name type="scientific">Scleropages formosus</name>
    <name type="common">Asian bonytongue</name>
    <name type="synonym">Osteoglossum formosum</name>
    <dbReference type="NCBI Taxonomy" id="113540"/>
    <lineage>
        <taxon>Eukaryota</taxon>
        <taxon>Metazoa</taxon>
        <taxon>Chordata</taxon>
        <taxon>Craniata</taxon>
        <taxon>Vertebrata</taxon>
        <taxon>Euteleostomi</taxon>
        <taxon>Actinopterygii</taxon>
        <taxon>Neopterygii</taxon>
        <taxon>Teleostei</taxon>
        <taxon>Osteoglossocephala</taxon>
        <taxon>Osteoglossomorpha</taxon>
        <taxon>Osteoglossiformes</taxon>
        <taxon>Osteoglossidae</taxon>
        <taxon>Scleropages</taxon>
    </lineage>
</organism>
<dbReference type="GO" id="GO:0008270">
    <property type="term" value="F:zinc ion binding"/>
    <property type="evidence" value="ECO:0007669"/>
    <property type="project" value="UniProtKB-KW"/>
</dbReference>
<dbReference type="InterPro" id="IPR043502">
    <property type="entry name" value="DNA/RNA_pol_sf"/>
</dbReference>
<dbReference type="SUPFAM" id="SSF50630">
    <property type="entry name" value="Acid proteases"/>
    <property type="match status" value="1"/>
</dbReference>
<accession>A0A8C9TFI9</accession>
<dbReference type="Gene3D" id="3.30.70.270">
    <property type="match status" value="2"/>
</dbReference>
<feature type="compositionally biased region" description="Basic residues" evidence="5">
    <location>
        <begin position="246"/>
        <end position="255"/>
    </location>
</feature>
<dbReference type="InterPro" id="IPR018061">
    <property type="entry name" value="Retropepsins"/>
</dbReference>
<dbReference type="PROSITE" id="PS50878">
    <property type="entry name" value="RT_POL"/>
    <property type="match status" value="1"/>
</dbReference>
<evidence type="ECO:0000259" key="7">
    <source>
        <dbReference type="PROSITE" id="PS50878"/>
    </source>
</evidence>
<dbReference type="GO" id="GO:0004523">
    <property type="term" value="F:RNA-DNA hybrid ribonuclease activity"/>
    <property type="evidence" value="ECO:0007669"/>
    <property type="project" value="UniProtKB-EC"/>
</dbReference>
<evidence type="ECO:0000256" key="3">
    <source>
        <dbReference type="ARBA" id="ARBA00022801"/>
    </source>
</evidence>
<dbReference type="Gene3D" id="4.10.60.10">
    <property type="entry name" value="Zinc finger, CCHC-type"/>
    <property type="match status" value="1"/>
</dbReference>
<keyword evidence="4" id="KW-0479">Metal-binding</keyword>
<reference evidence="8" key="3">
    <citation type="submission" date="2025-09" db="UniProtKB">
        <authorList>
            <consortium name="Ensembl"/>
        </authorList>
    </citation>
    <scope>IDENTIFICATION</scope>
</reference>
<comment type="similarity">
    <text evidence="1">Belongs to the beta type-B retroviral polymerase family. HERV class-II K(HML-2) pol subfamily.</text>
</comment>
<dbReference type="GeneTree" id="ENSGT00940000165756"/>
<dbReference type="InterPro" id="IPR043128">
    <property type="entry name" value="Rev_trsase/Diguanyl_cyclase"/>
</dbReference>
<feature type="domain" description="CCHC-type" evidence="6">
    <location>
        <begin position="221"/>
        <end position="236"/>
    </location>
</feature>
<dbReference type="PANTHER" id="PTHR37984:SF14">
    <property type="entry name" value="RIBONUCLEASE H"/>
    <property type="match status" value="1"/>
</dbReference>
<dbReference type="CDD" id="cd01647">
    <property type="entry name" value="RT_LTR"/>
    <property type="match status" value="1"/>
</dbReference>
<dbReference type="InterPro" id="IPR021109">
    <property type="entry name" value="Peptidase_aspartic_dom_sf"/>
</dbReference>
<feature type="domain" description="CCHC-type" evidence="6">
    <location>
        <begin position="201"/>
        <end position="215"/>
    </location>
</feature>
<protein>
    <recommendedName>
        <fullName evidence="2">ribonuclease H</fullName>
        <ecNumber evidence="2">3.1.26.4</ecNumber>
    </recommendedName>
</protein>
<dbReference type="Ensembl" id="ENSSFOT00015067941.1">
    <property type="protein sequence ID" value="ENSSFOP00015047303.1"/>
    <property type="gene ID" value="ENSSFOG00015028297.1"/>
</dbReference>
<proteinExistence type="inferred from homology"/>
<feature type="region of interest" description="Disordered" evidence="5">
    <location>
        <begin position="241"/>
        <end position="265"/>
    </location>
</feature>
<dbReference type="GO" id="GO:0003676">
    <property type="term" value="F:nucleic acid binding"/>
    <property type="evidence" value="ECO:0007669"/>
    <property type="project" value="InterPro"/>
</dbReference>
<evidence type="ECO:0000313" key="8">
    <source>
        <dbReference type="Ensembl" id="ENSSFOP00015047303.1"/>
    </source>
</evidence>
<dbReference type="Gene3D" id="3.10.10.10">
    <property type="entry name" value="HIV Type 1 Reverse Transcriptase, subunit A, domain 1"/>
    <property type="match status" value="1"/>
</dbReference>
<dbReference type="Gene3D" id="2.40.70.10">
    <property type="entry name" value="Acid Proteases"/>
    <property type="match status" value="1"/>
</dbReference>
<dbReference type="PROSITE" id="PS50158">
    <property type="entry name" value="ZF_CCHC"/>
    <property type="match status" value="2"/>
</dbReference>
<keyword evidence="4" id="KW-0863">Zinc-finger</keyword>
<dbReference type="SUPFAM" id="SSF57756">
    <property type="entry name" value="Retrovirus zinc finger-like domains"/>
    <property type="match status" value="1"/>
</dbReference>
<evidence type="ECO:0000256" key="4">
    <source>
        <dbReference type="PROSITE-ProRule" id="PRU00047"/>
    </source>
</evidence>
<dbReference type="Pfam" id="PF00077">
    <property type="entry name" value="RVP"/>
    <property type="match status" value="1"/>
</dbReference>
<reference evidence="8" key="2">
    <citation type="submission" date="2025-08" db="UniProtKB">
        <authorList>
            <consortium name="Ensembl"/>
        </authorList>
    </citation>
    <scope>IDENTIFICATION</scope>
</reference>
<dbReference type="InterPro" id="IPR050951">
    <property type="entry name" value="Retrovirus_Pol_polyprotein"/>
</dbReference>
<keyword evidence="9" id="KW-1185">Reference proteome</keyword>
<reference evidence="8 9" key="1">
    <citation type="submission" date="2019-04" db="EMBL/GenBank/DDBJ databases">
        <authorList>
            <consortium name="Wellcome Sanger Institute Data Sharing"/>
        </authorList>
    </citation>
    <scope>NUCLEOTIDE SEQUENCE [LARGE SCALE GENOMIC DNA]</scope>
</reference>
<dbReference type="OrthoDB" id="775972at2759"/>
<dbReference type="FunFam" id="3.30.70.270:FF:000063">
    <property type="entry name" value="Zinc knuckle domaincontaining protein"/>
    <property type="match status" value="1"/>
</dbReference>
<dbReference type="AlphaFoldDB" id="A0A8C9TFI9"/>
<dbReference type="Proteomes" id="UP000694397">
    <property type="component" value="Chromosome 19"/>
</dbReference>
<dbReference type="Pfam" id="PF00078">
    <property type="entry name" value="RVT_1"/>
    <property type="match status" value="1"/>
</dbReference>
<dbReference type="SMART" id="SM00343">
    <property type="entry name" value="ZnF_C2HC"/>
    <property type="match status" value="2"/>
</dbReference>
<dbReference type="EC" id="3.1.26.4" evidence="2"/>
<dbReference type="SUPFAM" id="SSF56672">
    <property type="entry name" value="DNA/RNA polymerases"/>
    <property type="match status" value="1"/>
</dbReference>
<keyword evidence="4" id="KW-0862">Zinc</keyword>
<evidence type="ECO:0000256" key="2">
    <source>
        <dbReference type="ARBA" id="ARBA00012180"/>
    </source>
</evidence>
<sequence>MAGYIGRIDAFDSATDDWPMYCERIEQYFKANGIADDKRVSVLLSAMGGKAYALLRTLTAPTKPADLSFDNIVQTLRDHLAPKPLLIAECFRFHKRSQNEGESIAAHVAELKKLSEHCQFGDGLSDALRDRLVCGILQESIQKRLLTESDLTFKRAVEIAVAMETAARDAVELRSRVKIMSVNKVTTVCKLKGTVQNAELCYRCGKGWHKANQCRFKTETCRKCNKVGHIQRACRSDLSHHEKNKQYKAQRKKSRDVHAVAQRSDEESDTGLATLEIYSLRGDLKQAIWLTPRVNGKTIRMELDTGSAVSVMSQTEFERHFTKAEFKPSPVKLKTYTGEPIVPLGVIPVTVRYNDQQCELDLYIVPTAGPALWGRDWLRKLQLDWKSIKSLQISGPVLSGTQEKLKKVLDGAAVVFQPGIGTLKHIKGRITLNEGAVPKFHKARPVPYAIRQKVEMELDRLEAEGILSKVDWSPWATPVVPVAKKDGTVRLCGDFKVSISSELQAEQYSLSRIEDIFASLSGGQFFSKIDLAEAYLQMEMEEDSKVFLTINTHKGLYRYNRLVFGVASAPALWQRAREQVLQGCRGTQCYLDDIIVTGEDDDSHLENLTRVLQRLRSYGLRARRDKCEFFRSTITYCGHEIDANGLHKCHDKIRAVAEAPQPKDVSQLRSFLGFVNYYNRFLANLATVLHPLNVLLRAGQKWMWTKQCERAFQEAKKLVVSETV</sequence>
<evidence type="ECO:0000256" key="1">
    <source>
        <dbReference type="ARBA" id="ARBA00010879"/>
    </source>
</evidence>
<keyword evidence="3" id="KW-0378">Hydrolase</keyword>